<accession>A0ABR9SKM1</accession>
<dbReference type="Proteomes" id="UP000715965">
    <property type="component" value="Unassembled WGS sequence"/>
</dbReference>
<evidence type="ECO:0000313" key="1">
    <source>
        <dbReference type="EMBL" id="MBE7942800.1"/>
    </source>
</evidence>
<gene>
    <name evidence="1" type="ORF">IM725_19705</name>
</gene>
<dbReference type="RefSeq" id="WP_193782345.1">
    <property type="nucleotide sequence ID" value="NZ_JADDOJ010000145.1"/>
</dbReference>
<comment type="caution">
    <text evidence="1">The sequence shown here is derived from an EMBL/GenBank/DDBJ whole genome shotgun (WGS) entry which is preliminary data.</text>
</comment>
<name>A0ABR9SKM1_9BURK</name>
<proteinExistence type="predicted"/>
<reference evidence="1 2" key="1">
    <citation type="submission" date="2020-10" db="EMBL/GenBank/DDBJ databases">
        <title>Draft genome of Ramlibacter aquaticus LMG 30558.</title>
        <authorList>
            <person name="Props R."/>
        </authorList>
    </citation>
    <scope>NUCLEOTIDE SEQUENCE [LARGE SCALE GENOMIC DNA]</scope>
    <source>
        <strain evidence="1 2">LMG 30558</strain>
    </source>
</reference>
<evidence type="ECO:0000313" key="2">
    <source>
        <dbReference type="Proteomes" id="UP000715965"/>
    </source>
</evidence>
<keyword evidence="2" id="KW-1185">Reference proteome</keyword>
<organism evidence="1 2">
    <name type="scientific">Ramlibacter aquaticus</name>
    <dbReference type="NCBI Taxonomy" id="2780094"/>
    <lineage>
        <taxon>Bacteria</taxon>
        <taxon>Pseudomonadati</taxon>
        <taxon>Pseudomonadota</taxon>
        <taxon>Betaproteobacteria</taxon>
        <taxon>Burkholderiales</taxon>
        <taxon>Comamonadaceae</taxon>
        <taxon>Ramlibacter</taxon>
    </lineage>
</organism>
<protein>
    <recommendedName>
        <fullName evidence="3">DUF2267 domain-containing protein</fullName>
    </recommendedName>
</protein>
<dbReference type="EMBL" id="JADDOJ010000145">
    <property type="protein sequence ID" value="MBE7942800.1"/>
    <property type="molecule type" value="Genomic_DNA"/>
</dbReference>
<sequence length="70" mass="7043">MNELIQRLIDKVGLSEQQANTAMQTVVGFVKEKVPAPIAAQVETVLAGGSEGGGALGSISGALGGMFGKN</sequence>
<evidence type="ECO:0008006" key="3">
    <source>
        <dbReference type="Google" id="ProtNLM"/>
    </source>
</evidence>